<dbReference type="InterPro" id="IPR038591">
    <property type="entry name" value="NolW-like_sf"/>
</dbReference>
<evidence type="ECO:0000259" key="10">
    <source>
        <dbReference type="Pfam" id="PF21305"/>
    </source>
</evidence>
<dbReference type="InterPro" id="IPR049371">
    <property type="entry name" value="GspD-like_N0"/>
</dbReference>
<dbReference type="PRINTS" id="PR01032">
    <property type="entry name" value="PHAGEIV"/>
</dbReference>
<keyword evidence="3 7" id="KW-0732">Signal</keyword>
<feature type="domain" description="GspD-like N0" evidence="10">
    <location>
        <begin position="34"/>
        <end position="104"/>
    </location>
</feature>
<gene>
    <name evidence="11" type="primary">xcsD</name>
    <name evidence="11" type="ORF">GCM10011309_12270</name>
</gene>
<feature type="domain" description="NolW-like" evidence="9">
    <location>
        <begin position="260"/>
        <end position="327"/>
    </location>
</feature>
<sequence length="631" mass="66947">MTMSIRKLFASAAVALALSATLPSPAWAADDHIINMQDVDMKVFIENVGIVTGRTFVIDPRVNGKVNIVSEKPLNENQVFAVFKEVLRVHGYTVVRSANGEYRVTLLQGAAQDAPLSVSGNGIEGQFATTILRVPDGKSAEAARLIKPVMHSQGQVSANPDGDIIVITDFAENLRKARAIVEAMGEGGNVRETIQLSQLSVLDAQEALKQLSGAKAPYKLAALEATNSLIVEGTPSEVAKLRTLLQSMDVGSSVPRGAISVVPLRFADGEGLNELIQQLLPTYVIEGQPTPTVAYEAGSNTLVISAAGQVQADLEQIIRQLDKRRPQVLVEAIIVEISDNAAKELGVQFALGGINGSTVPLLSSNFSRQAGNLLNVIGAIGADDVGLSETTRSAFETAAVSSIAGIDGGSFGVGGNSGDTLFGLIINALETDEDSNILSTPFVTTLDNVPATFLVGQEIPITTGESLGGTNINPFRTFERQEVGIQLDVLPQISDGDVVRLEIEQIVSSISGVLTSAAGDFVLNKREITTTVLANDGEIIVLGGLVQDDEQVNVAKVPILGDIPVAGKLFQSKGRTRNKTNLMVFLRPTIIRNAADARPLTQERLNQIRIEDLNQSGRTVSKIDNLLAPSR</sequence>
<accession>A0A918KID5</accession>
<keyword evidence="6" id="KW-0813">Transport</keyword>
<feature type="domain" description="Type II/III secretion system secretin-like" evidence="8">
    <location>
        <begin position="428"/>
        <end position="592"/>
    </location>
</feature>
<dbReference type="Pfam" id="PF21305">
    <property type="entry name" value="type_II_gspD_N0"/>
    <property type="match status" value="1"/>
</dbReference>
<dbReference type="AlphaFoldDB" id="A0A918KID5"/>
<dbReference type="GO" id="GO:0009279">
    <property type="term" value="C:cell outer membrane"/>
    <property type="evidence" value="ECO:0007669"/>
    <property type="project" value="UniProtKB-SubCell"/>
</dbReference>
<comment type="similarity">
    <text evidence="5">Belongs to the bacterial secretin family.</text>
</comment>
<dbReference type="InterPro" id="IPR004846">
    <property type="entry name" value="T2SS/T3SS_dom"/>
</dbReference>
<dbReference type="GO" id="GO:0009306">
    <property type="term" value="P:protein secretion"/>
    <property type="evidence" value="ECO:0007669"/>
    <property type="project" value="InterPro"/>
</dbReference>
<dbReference type="PANTHER" id="PTHR30332">
    <property type="entry name" value="PROBABLE GENERAL SECRETION PATHWAY PROTEIN D"/>
    <property type="match status" value="1"/>
</dbReference>
<dbReference type="PANTHER" id="PTHR30332:SF24">
    <property type="entry name" value="SECRETIN GSPD-RELATED"/>
    <property type="match status" value="1"/>
</dbReference>
<evidence type="ECO:0000256" key="4">
    <source>
        <dbReference type="ARBA" id="ARBA00023136"/>
    </source>
</evidence>
<evidence type="ECO:0000256" key="5">
    <source>
        <dbReference type="RuleBase" id="RU004003"/>
    </source>
</evidence>
<feature type="domain" description="NolW-like" evidence="9">
    <location>
        <begin position="192"/>
        <end position="252"/>
    </location>
</feature>
<feature type="signal peptide" evidence="7">
    <location>
        <begin position="1"/>
        <end position="28"/>
    </location>
</feature>
<dbReference type="Gene3D" id="3.30.1370.120">
    <property type="match status" value="3"/>
</dbReference>
<comment type="subcellular location">
    <subcellularLocation>
        <location evidence="6">Cell outer membrane</location>
    </subcellularLocation>
    <subcellularLocation>
        <location evidence="1">Membrane</location>
    </subcellularLocation>
</comment>
<evidence type="ECO:0000313" key="12">
    <source>
        <dbReference type="Proteomes" id="UP000600865"/>
    </source>
</evidence>
<reference evidence="11 12" key="1">
    <citation type="journal article" date="2014" name="Int. J. Syst. Evol. Microbiol.">
        <title>Complete genome sequence of Corynebacterium casei LMG S-19264T (=DSM 44701T), isolated from a smear-ripened cheese.</title>
        <authorList>
            <consortium name="US DOE Joint Genome Institute (JGI-PGF)"/>
            <person name="Walter F."/>
            <person name="Albersmeier A."/>
            <person name="Kalinowski J."/>
            <person name="Ruckert C."/>
        </authorList>
    </citation>
    <scope>NUCLEOTIDE SEQUENCE [LARGE SCALE GENOMIC DNA]</scope>
    <source>
        <strain evidence="11 12">KCTC 23968</strain>
    </source>
</reference>
<organism evidence="11 12">
    <name type="scientific">Litorimonas cladophorae</name>
    <dbReference type="NCBI Taxonomy" id="1220491"/>
    <lineage>
        <taxon>Bacteria</taxon>
        <taxon>Pseudomonadati</taxon>
        <taxon>Pseudomonadota</taxon>
        <taxon>Alphaproteobacteria</taxon>
        <taxon>Maricaulales</taxon>
        <taxon>Robiginitomaculaceae</taxon>
    </lineage>
</organism>
<evidence type="ECO:0000256" key="6">
    <source>
        <dbReference type="RuleBase" id="RU004004"/>
    </source>
</evidence>
<comment type="caution">
    <text evidence="11">The sequence shown here is derived from an EMBL/GenBank/DDBJ whole genome shotgun (WGS) entry which is preliminary data.</text>
</comment>
<dbReference type="Proteomes" id="UP000600865">
    <property type="component" value="Unassembled WGS sequence"/>
</dbReference>
<keyword evidence="12" id="KW-1185">Reference proteome</keyword>
<dbReference type="GO" id="GO:0015627">
    <property type="term" value="C:type II protein secretion system complex"/>
    <property type="evidence" value="ECO:0007669"/>
    <property type="project" value="TreeGrafter"/>
</dbReference>
<keyword evidence="4" id="KW-0472">Membrane</keyword>
<evidence type="ECO:0000256" key="7">
    <source>
        <dbReference type="SAM" id="SignalP"/>
    </source>
</evidence>
<dbReference type="InterPro" id="IPR001775">
    <property type="entry name" value="GspD/PilQ"/>
</dbReference>
<evidence type="ECO:0000256" key="3">
    <source>
        <dbReference type="ARBA" id="ARBA00022729"/>
    </source>
</evidence>
<dbReference type="Pfam" id="PF00263">
    <property type="entry name" value="Secretin"/>
    <property type="match status" value="1"/>
</dbReference>
<protein>
    <submittedName>
        <fullName evidence="11">Type II secretion system protein GspD</fullName>
    </submittedName>
</protein>
<keyword evidence="2" id="KW-0812">Transmembrane</keyword>
<evidence type="ECO:0000313" key="11">
    <source>
        <dbReference type="EMBL" id="GGX63790.1"/>
    </source>
</evidence>
<evidence type="ECO:0000256" key="2">
    <source>
        <dbReference type="ARBA" id="ARBA00022692"/>
    </source>
</evidence>
<name>A0A918KID5_9PROT</name>
<evidence type="ECO:0000256" key="1">
    <source>
        <dbReference type="ARBA" id="ARBA00004370"/>
    </source>
</evidence>
<dbReference type="Pfam" id="PF03958">
    <property type="entry name" value="Secretin_N"/>
    <property type="match status" value="2"/>
</dbReference>
<dbReference type="InterPro" id="IPR005644">
    <property type="entry name" value="NolW-like"/>
</dbReference>
<evidence type="ECO:0000259" key="9">
    <source>
        <dbReference type="Pfam" id="PF03958"/>
    </source>
</evidence>
<dbReference type="EMBL" id="BMYV01000001">
    <property type="protein sequence ID" value="GGX63790.1"/>
    <property type="molecule type" value="Genomic_DNA"/>
</dbReference>
<evidence type="ECO:0000259" key="8">
    <source>
        <dbReference type="Pfam" id="PF00263"/>
    </source>
</evidence>
<proteinExistence type="inferred from homology"/>
<feature type="chain" id="PRO_5038009167" evidence="7">
    <location>
        <begin position="29"/>
        <end position="631"/>
    </location>
</feature>
<dbReference type="PRINTS" id="PR00811">
    <property type="entry name" value="BCTERIALGSPD"/>
</dbReference>
<dbReference type="InterPro" id="IPR050810">
    <property type="entry name" value="Bact_Secretion_Sys_Channel"/>
</dbReference>